<sequence>MNLDLPIEKSESSVVPSIAQKENVKISEFELSPIRTIRIQKGADVFGLSVNIVDSVGVMVTSVTPGSACDRDGRLKGGDILVAMNGCSLLDAEPRVVGEVLRSVDKSTSDVMYVANVYFYAKY</sequence>
<dbReference type="Pfam" id="PF00595">
    <property type="entry name" value="PDZ"/>
    <property type="match status" value="1"/>
</dbReference>
<feature type="domain" description="PDZ" evidence="1">
    <location>
        <begin position="36"/>
        <end position="103"/>
    </location>
</feature>
<organism evidence="2 3">
    <name type="scientific">Nephila pilipes</name>
    <name type="common">Giant wood spider</name>
    <name type="synonym">Nephila maculata</name>
    <dbReference type="NCBI Taxonomy" id="299642"/>
    <lineage>
        <taxon>Eukaryota</taxon>
        <taxon>Metazoa</taxon>
        <taxon>Ecdysozoa</taxon>
        <taxon>Arthropoda</taxon>
        <taxon>Chelicerata</taxon>
        <taxon>Arachnida</taxon>
        <taxon>Araneae</taxon>
        <taxon>Araneomorphae</taxon>
        <taxon>Entelegynae</taxon>
        <taxon>Araneoidea</taxon>
        <taxon>Nephilidae</taxon>
        <taxon>Nephila</taxon>
    </lineage>
</organism>
<comment type="caution">
    <text evidence="2">The sequence shown here is derived from an EMBL/GenBank/DDBJ whole genome shotgun (WGS) entry which is preliminary data.</text>
</comment>
<name>A0A8X6P3A2_NEPPI</name>
<accession>A0A8X6P3A2</accession>
<protein>
    <submittedName>
        <fullName evidence="2">InaD-like protein</fullName>
    </submittedName>
</protein>
<evidence type="ECO:0000313" key="3">
    <source>
        <dbReference type="Proteomes" id="UP000887013"/>
    </source>
</evidence>
<proteinExistence type="predicted"/>
<dbReference type="InterPro" id="IPR036034">
    <property type="entry name" value="PDZ_sf"/>
</dbReference>
<reference evidence="2" key="1">
    <citation type="submission" date="2020-08" db="EMBL/GenBank/DDBJ databases">
        <title>Multicomponent nature underlies the extraordinary mechanical properties of spider dragline silk.</title>
        <authorList>
            <person name="Kono N."/>
            <person name="Nakamura H."/>
            <person name="Mori M."/>
            <person name="Yoshida Y."/>
            <person name="Ohtoshi R."/>
            <person name="Malay A.D."/>
            <person name="Moran D.A.P."/>
            <person name="Tomita M."/>
            <person name="Numata K."/>
            <person name="Arakawa K."/>
        </authorList>
    </citation>
    <scope>NUCLEOTIDE SEQUENCE</scope>
</reference>
<dbReference type="PROSITE" id="PS50106">
    <property type="entry name" value="PDZ"/>
    <property type="match status" value="1"/>
</dbReference>
<evidence type="ECO:0000313" key="2">
    <source>
        <dbReference type="EMBL" id="GFT46063.1"/>
    </source>
</evidence>
<dbReference type="EMBL" id="BMAW01015901">
    <property type="protein sequence ID" value="GFT46063.1"/>
    <property type="molecule type" value="Genomic_DNA"/>
</dbReference>
<dbReference type="Gene3D" id="2.30.42.10">
    <property type="match status" value="1"/>
</dbReference>
<evidence type="ECO:0000259" key="1">
    <source>
        <dbReference type="PROSITE" id="PS50106"/>
    </source>
</evidence>
<dbReference type="SMART" id="SM00228">
    <property type="entry name" value="PDZ"/>
    <property type="match status" value="1"/>
</dbReference>
<dbReference type="Proteomes" id="UP000887013">
    <property type="component" value="Unassembled WGS sequence"/>
</dbReference>
<dbReference type="InterPro" id="IPR001478">
    <property type="entry name" value="PDZ"/>
</dbReference>
<dbReference type="OrthoDB" id="6469224at2759"/>
<gene>
    <name evidence="2" type="primary">PATJ_0</name>
    <name evidence="2" type="ORF">NPIL_282911</name>
</gene>
<dbReference type="SUPFAM" id="SSF50156">
    <property type="entry name" value="PDZ domain-like"/>
    <property type="match status" value="1"/>
</dbReference>
<keyword evidence="3" id="KW-1185">Reference proteome</keyword>
<dbReference type="AlphaFoldDB" id="A0A8X6P3A2"/>